<dbReference type="Gene3D" id="2.130.10.10">
    <property type="entry name" value="YVTN repeat-like/Quinoprotein amine dehydrogenase"/>
    <property type="match status" value="2"/>
</dbReference>
<dbReference type="PANTHER" id="PTHR47197">
    <property type="entry name" value="PROTEIN NIRF"/>
    <property type="match status" value="1"/>
</dbReference>
<dbReference type="SUPFAM" id="SSF51004">
    <property type="entry name" value="C-terminal (heme d1) domain of cytochrome cd1-nitrite reductase"/>
    <property type="match status" value="1"/>
</dbReference>
<dbReference type="Proteomes" id="UP000620075">
    <property type="component" value="Unassembled WGS sequence"/>
</dbReference>
<evidence type="ECO:0000313" key="3">
    <source>
        <dbReference type="Proteomes" id="UP000620075"/>
    </source>
</evidence>
<organism evidence="2 3">
    <name type="scientific">Candidatus Dormiibacter inghamiae</name>
    <dbReference type="NCBI Taxonomy" id="3127013"/>
    <lineage>
        <taxon>Bacteria</taxon>
        <taxon>Bacillati</taxon>
        <taxon>Candidatus Dormiibacterota</taxon>
        <taxon>Candidatus Dormibacteria</taxon>
        <taxon>Candidatus Dormibacterales</taxon>
        <taxon>Candidatus Dormibacteraceae</taxon>
        <taxon>Candidatus Dormiibacter</taxon>
    </lineage>
</organism>
<protein>
    <recommendedName>
        <fullName evidence="4">YncE family protein</fullName>
    </recommendedName>
</protein>
<reference evidence="2 3" key="1">
    <citation type="submission" date="2020-10" db="EMBL/GenBank/DDBJ databases">
        <title>Ca. Dormibacterota MAGs.</title>
        <authorList>
            <person name="Montgomery K."/>
        </authorList>
    </citation>
    <scope>NUCLEOTIDE SEQUENCE [LARGE SCALE GENOMIC DNA]</scope>
    <source>
        <strain evidence="2">SC8811_S16_3</strain>
    </source>
</reference>
<evidence type="ECO:0000256" key="1">
    <source>
        <dbReference type="SAM" id="SignalP"/>
    </source>
</evidence>
<dbReference type="InterPro" id="IPR011048">
    <property type="entry name" value="Haem_d1_sf"/>
</dbReference>
<keyword evidence="1" id="KW-0732">Signal</keyword>
<dbReference type="InterPro" id="IPR015943">
    <property type="entry name" value="WD40/YVTN_repeat-like_dom_sf"/>
</dbReference>
<dbReference type="PANTHER" id="PTHR47197:SF3">
    <property type="entry name" value="DIHYDRO-HEME D1 DEHYDROGENASE"/>
    <property type="match status" value="1"/>
</dbReference>
<dbReference type="EMBL" id="JAEKNQ010000006">
    <property type="protein sequence ID" value="MBJ7601728.1"/>
    <property type="molecule type" value="Genomic_DNA"/>
</dbReference>
<comment type="caution">
    <text evidence="2">The sequence shown here is derived from an EMBL/GenBank/DDBJ whole genome shotgun (WGS) entry which is preliminary data.</text>
</comment>
<dbReference type="AlphaFoldDB" id="A0A934NC62"/>
<evidence type="ECO:0008006" key="4">
    <source>
        <dbReference type="Google" id="ProtNLM"/>
    </source>
</evidence>
<feature type="chain" id="PRO_5037435395" description="YncE family protein" evidence="1">
    <location>
        <begin position="24"/>
        <end position="341"/>
    </location>
</feature>
<dbReference type="PROSITE" id="PS51257">
    <property type="entry name" value="PROKAR_LIPOPROTEIN"/>
    <property type="match status" value="1"/>
</dbReference>
<accession>A0A934NC62</accession>
<proteinExistence type="predicted"/>
<dbReference type="InterPro" id="IPR051200">
    <property type="entry name" value="Host-pathogen_enzymatic-act"/>
</dbReference>
<evidence type="ECO:0000313" key="2">
    <source>
        <dbReference type="EMBL" id="MBJ7601728.1"/>
    </source>
</evidence>
<feature type="signal peptide" evidence="1">
    <location>
        <begin position="1"/>
        <end position="23"/>
    </location>
</feature>
<dbReference type="RefSeq" id="WP_338176084.1">
    <property type="nucleotide sequence ID" value="NZ_JAEKNQ010000006.1"/>
</dbReference>
<sequence>MRVTIRRRPAPLLVVFAIGVAGACGQPASPAAPSQTFKVGANPAGIAVDDRSAWVANAADGTLTQIDVASNRVVRIVGIGDPRQLLDAGCGARSIHQVPHGSFVIRACDVPRAVAVSPGAVWVARGDTRSIVRLDSRTGQVVATIPADVQAWYIAANESAVWASDYDADTVVRIDPSTNRVVVRVTHLGHGPSGLALGFGSVWVASSRAQLVTRIDATSNSVAATIPVGLTPLPVLVAFGSVWVRNEEREGNGSLSRIDPSSNRVVASVPVGPEAGRDGLDGLAALGNRLYVPGLNLEAVDPVSNRVVSRQPHTCNAVSPGGGSLWTVDLGYSVTRLSRPG</sequence>
<name>A0A934NC62_9BACT</name>
<gene>
    <name evidence="2" type="ORF">JF888_00795</name>
</gene>